<evidence type="ECO:0000256" key="1">
    <source>
        <dbReference type="ARBA" id="ARBA00022617"/>
    </source>
</evidence>
<keyword evidence="1 4" id="KW-0349">Heme</keyword>
<dbReference type="Pfam" id="PF03640">
    <property type="entry name" value="Lipoprotein_15"/>
    <property type="match status" value="1"/>
</dbReference>
<keyword evidence="6" id="KW-0732">Signal</keyword>
<proteinExistence type="predicted"/>
<dbReference type="InterPro" id="IPR038560">
    <property type="entry name" value="Beta-xylanase_CBM31_sf"/>
</dbReference>
<dbReference type="GO" id="GO:0009055">
    <property type="term" value="F:electron transfer activity"/>
    <property type="evidence" value="ECO:0007669"/>
    <property type="project" value="InterPro"/>
</dbReference>
<evidence type="ECO:0000256" key="3">
    <source>
        <dbReference type="ARBA" id="ARBA00023004"/>
    </source>
</evidence>
<name>A0A8J2XN00_9GAMM</name>
<comment type="caution">
    <text evidence="9">The sequence shown here is derived from an EMBL/GenBank/DDBJ whole genome shotgun (WGS) entry which is preliminary data.</text>
</comment>
<feature type="domain" description="CBM6" evidence="8">
    <location>
        <begin position="167"/>
        <end position="284"/>
    </location>
</feature>
<feature type="compositionally biased region" description="Pro residues" evidence="5">
    <location>
        <begin position="123"/>
        <end position="160"/>
    </location>
</feature>
<gene>
    <name evidence="9" type="ORF">GCM10011369_07210</name>
</gene>
<dbReference type="InterPro" id="IPR005084">
    <property type="entry name" value="CBM6"/>
</dbReference>
<evidence type="ECO:0000256" key="6">
    <source>
        <dbReference type="SAM" id="SignalP"/>
    </source>
</evidence>
<dbReference type="Gene3D" id="2.60.40.2450">
    <property type="entry name" value="Beta-1,3-xylanase, CBM31 domain"/>
    <property type="match status" value="1"/>
</dbReference>
<dbReference type="PROSITE" id="PS51007">
    <property type="entry name" value="CYTC"/>
    <property type="match status" value="2"/>
</dbReference>
<dbReference type="Pfam" id="PF06537">
    <property type="entry name" value="DHOR"/>
    <property type="match status" value="1"/>
</dbReference>
<dbReference type="GO" id="GO:0033905">
    <property type="term" value="F:xylan endo-1,3-beta-xylosidase activity"/>
    <property type="evidence" value="ECO:0007669"/>
    <property type="project" value="InterPro"/>
</dbReference>
<evidence type="ECO:0000313" key="10">
    <source>
        <dbReference type="Proteomes" id="UP000619743"/>
    </source>
</evidence>
<dbReference type="GO" id="GO:0046872">
    <property type="term" value="F:metal ion binding"/>
    <property type="evidence" value="ECO:0007669"/>
    <property type="project" value="UniProtKB-KW"/>
</dbReference>
<dbReference type="EMBL" id="BMDX01000002">
    <property type="protein sequence ID" value="GGA68062.1"/>
    <property type="molecule type" value="Genomic_DNA"/>
</dbReference>
<evidence type="ECO:0008006" key="11">
    <source>
        <dbReference type="Google" id="ProtNLM"/>
    </source>
</evidence>
<evidence type="ECO:0000256" key="4">
    <source>
        <dbReference type="PROSITE-ProRule" id="PRU00433"/>
    </source>
</evidence>
<feature type="compositionally biased region" description="Low complexity" evidence="5">
    <location>
        <begin position="300"/>
        <end position="316"/>
    </location>
</feature>
<accession>A0A8J2XN00</accession>
<dbReference type="Gene3D" id="2.60.120.260">
    <property type="entry name" value="Galactose-binding domain-like"/>
    <property type="match status" value="1"/>
</dbReference>
<dbReference type="SUPFAM" id="SSF49785">
    <property type="entry name" value="Galactose-binding domain-like"/>
    <property type="match status" value="1"/>
</dbReference>
<evidence type="ECO:0000259" key="7">
    <source>
        <dbReference type="PROSITE" id="PS51007"/>
    </source>
</evidence>
<feature type="signal peptide" evidence="6">
    <location>
        <begin position="1"/>
        <end position="33"/>
    </location>
</feature>
<dbReference type="GO" id="GO:0030246">
    <property type="term" value="F:carbohydrate binding"/>
    <property type="evidence" value="ECO:0007669"/>
    <property type="project" value="InterPro"/>
</dbReference>
<dbReference type="Gene3D" id="1.10.760.10">
    <property type="entry name" value="Cytochrome c-like domain"/>
    <property type="match status" value="1"/>
</dbReference>
<keyword evidence="3 4" id="KW-0408">Iron</keyword>
<evidence type="ECO:0000256" key="2">
    <source>
        <dbReference type="ARBA" id="ARBA00022723"/>
    </source>
</evidence>
<dbReference type="GO" id="GO:0004130">
    <property type="term" value="F:cytochrome-c peroxidase activity"/>
    <property type="evidence" value="ECO:0007669"/>
    <property type="project" value="TreeGrafter"/>
</dbReference>
<dbReference type="Proteomes" id="UP000619743">
    <property type="component" value="Unassembled WGS sequence"/>
</dbReference>
<dbReference type="InterPro" id="IPR051395">
    <property type="entry name" value="Cytochrome_c_Peroxidase/MauG"/>
</dbReference>
<dbReference type="InterPro" id="IPR010538">
    <property type="entry name" value="DHOR"/>
</dbReference>
<feature type="region of interest" description="Disordered" evidence="5">
    <location>
        <begin position="112"/>
        <end position="162"/>
    </location>
</feature>
<dbReference type="InterPro" id="IPR009056">
    <property type="entry name" value="Cyt_c-like_dom"/>
</dbReference>
<dbReference type="PROSITE" id="PS51175">
    <property type="entry name" value="CBM6"/>
    <property type="match status" value="1"/>
</dbReference>
<dbReference type="PANTHER" id="PTHR30600:SF4">
    <property type="entry name" value="CYTOCHROME C DOMAIN-CONTAINING PROTEIN"/>
    <property type="match status" value="1"/>
</dbReference>
<keyword evidence="2 4" id="KW-0479">Metal-binding</keyword>
<organism evidence="9 10">
    <name type="scientific">Neiella marina</name>
    <dbReference type="NCBI Taxonomy" id="508461"/>
    <lineage>
        <taxon>Bacteria</taxon>
        <taxon>Pseudomonadati</taxon>
        <taxon>Pseudomonadota</taxon>
        <taxon>Gammaproteobacteria</taxon>
        <taxon>Alteromonadales</taxon>
        <taxon>Echinimonadaceae</taxon>
        <taxon>Neiella</taxon>
    </lineage>
</organism>
<evidence type="ECO:0000259" key="8">
    <source>
        <dbReference type="PROSITE" id="PS51175"/>
    </source>
</evidence>
<keyword evidence="10" id="KW-1185">Reference proteome</keyword>
<dbReference type="SUPFAM" id="SSF46626">
    <property type="entry name" value="Cytochrome c"/>
    <property type="match status" value="2"/>
</dbReference>
<feature type="domain" description="Cytochrome c" evidence="7">
    <location>
        <begin position="946"/>
        <end position="1102"/>
    </location>
</feature>
<dbReference type="GO" id="GO:0020037">
    <property type="term" value="F:heme binding"/>
    <property type="evidence" value="ECO:0007669"/>
    <property type="project" value="InterPro"/>
</dbReference>
<sequence length="1102" mass="118480">MNFEENSRTTERPFKAAVLALAVTGAISAPAWAGAGIEQVDADTGIIYFDDENWTGGWNYICLDSACNSGSLIDGRWQRTVSGLTEGQSYRIQLKIQDNSQGQYISPEEVVLFPTDSGGSTPVEPPTDPVDPPTDPVDPPTDPVDPPTDPVDPPTDPVDPPVAGEPVIVEAESGTILGSASVYSDGAAQGGSGVAYISSNGAGFRIDNAPASNQIVLSYASEQSGTISVYVDGVDNNVPFTGNGSWVGSYATASADLTIAAGATVEVRFDNGDSALNIDYVQFNTIDAPTDPVDPPTDPVDPGNPDNPDNPDSGNPGTPPAGKDAQVVAPSEIEALPVLDYGYTATAGTFLVGGLGVGNDLFGHTLYTFAPDVAYSGESNCVDCAAWPAVLVTDENDLIRPSRLVGDLDTISLPNGSMQVTYNGKPLYFRAADTLPGQTDGANQSWPLAVVETTPVPQELYQAALQTPSNMPLSANGFQFDIAGNNVTWAFGAVLDSVSADEVSFFCSVDQMSFFETDLTSGSATIPAQCLTGGDYWYFFRYKMNNPGAGKYVMDNTYDFDPDTAYRYTALFIDDGTRLDLRNRPDFKDVGANWMRFRHPRSYDGVTEAIRDATYNSSRLADLARYSLFATERTDSNGVIELEIDLNMPQSYTGNAEQGLVRLEGLQNGAGDAKLPTWQYNFEPSNNQTTYTQGDWSYGQTLSFEMTGVVGRITAQTYNTFQYYTFGLGFHSPIGDPRLSLVGKGGTHMVFNIKNYGGEFKNGHIGAGIHDMIMEKGALFTQHLTTLESPSEVDDFLWGHHLFHGVKIQRGIADDSSQDNLGSNPGDTGIGQELAAIKAGGPIACGDCHYRDGRGSDVIETPAGPRIAPPTYGVGLLQYIDGREAGFTWNGSVPTVRQQIKNALVNDHGIDPNDAAQISPENLELINKYTEYLTVPARFPGVYDKPGVAEGDALFHEVGCVSCHQPIQHTSAQAPKAFRSLTIRPYTDMKTHRVAGGTYRTAPLWGLGRNIDLLENNNKLVNGQIDIGIALYDGDDAAAMAEHHMRERALLFLHDGRASTLKEAILMHDDGEPDNDAAAVIDEFGKLSEADQDKIVQFLRSL</sequence>
<protein>
    <recommendedName>
        <fullName evidence="11">Carbohydrate-binding protein</fullName>
    </recommendedName>
</protein>
<reference evidence="10" key="1">
    <citation type="journal article" date="2019" name="Int. J. Syst. Evol. Microbiol.">
        <title>The Global Catalogue of Microorganisms (GCM) 10K type strain sequencing project: providing services to taxonomists for standard genome sequencing and annotation.</title>
        <authorList>
            <consortium name="The Broad Institute Genomics Platform"/>
            <consortium name="The Broad Institute Genome Sequencing Center for Infectious Disease"/>
            <person name="Wu L."/>
            <person name="Ma J."/>
        </authorList>
    </citation>
    <scope>NUCLEOTIDE SEQUENCE [LARGE SCALE GENOMIC DNA]</scope>
    <source>
        <strain evidence="10">CGMCC 1.10130</strain>
    </source>
</reference>
<feature type="chain" id="PRO_5035188408" description="Carbohydrate-binding protein" evidence="6">
    <location>
        <begin position="34"/>
        <end position="1102"/>
    </location>
</feature>
<dbReference type="RefSeq" id="WP_087507088.1">
    <property type="nucleotide sequence ID" value="NZ_BMDX01000002.1"/>
</dbReference>
<feature type="region of interest" description="Disordered" evidence="5">
    <location>
        <begin position="286"/>
        <end position="325"/>
    </location>
</feature>
<dbReference type="InterPro" id="IPR005297">
    <property type="entry name" value="Lipoprotein_repeat"/>
</dbReference>
<dbReference type="Pfam" id="PF11606">
    <property type="entry name" value="AlcCBM31"/>
    <property type="match status" value="1"/>
</dbReference>
<evidence type="ECO:0000313" key="9">
    <source>
        <dbReference type="EMBL" id="GGA68062.1"/>
    </source>
</evidence>
<dbReference type="InterPro" id="IPR008979">
    <property type="entry name" value="Galactose-bd-like_sf"/>
</dbReference>
<feature type="domain" description="Cytochrome c" evidence="7">
    <location>
        <begin position="826"/>
        <end position="934"/>
    </location>
</feature>
<evidence type="ECO:0000256" key="5">
    <source>
        <dbReference type="SAM" id="MobiDB-lite"/>
    </source>
</evidence>
<dbReference type="OrthoDB" id="9816550at2"/>
<dbReference type="InterPro" id="IPR021016">
    <property type="entry name" value="Beta-xylanase"/>
</dbReference>
<dbReference type="PANTHER" id="PTHR30600">
    <property type="entry name" value="CYTOCHROME C PEROXIDASE-RELATED"/>
    <property type="match status" value="1"/>
</dbReference>
<dbReference type="InterPro" id="IPR036909">
    <property type="entry name" value="Cyt_c-like_dom_sf"/>
</dbReference>
<dbReference type="AlphaFoldDB" id="A0A8J2XN00"/>